<keyword evidence="3" id="KW-1185">Reference proteome</keyword>
<evidence type="ECO:0000313" key="3">
    <source>
        <dbReference type="Proteomes" id="UP001155240"/>
    </source>
</evidence>
<organism evidence="2 3">
    <name type="scientific">Rathayibacter rubneri</name>
    <dbReference type="NCBI Taxonomy" id="2950106"/>
    <lineage>
        <taxon>Bacteria</taxon>
        <taxon>Bacillati</taxon>
        <taxon>Actinomycetota</taxon>
        <taxon>Actinomycetes</taxon>
        <taxon>Micrococcales</taxon>
        <taxon>Microbacteriaceae</taxon>
        <taxon>Rathayibacter</taxon>
    </lineage>
</organism>
<comment type="caution">
    <text evidence="2">The sequence shown here is derived from an EMBL/GenBank/DDBJ whole genome shotgun (WGS) entry which is preliminary data.</text>
</comment>
<keyword evidence="1" id="KW-1133">Transmembrane helix</keyword>
<keyword evidence="1" id="KW-0472">Membrane</keyword>
<feature type="transmembrane region" description="Helical" evidence="1">
    <location>
        <begin position="40"/>
        <end position="62"/>
    </location>
</feature>
<protein>
    <submittedName>
        <fullName evidence="2">Uncharacterized protein</fullName>
    </submittedName>
</protein>
<dbReference type="Proteomes" id="UP001155240">
    <property type="component" value="Unassembled WGS sequence"/>
</dbReference>
<keyword evidence="1" id="KW-0812">Transmembrane</keyword>
<dbReference type="AlphaFoldDB" id="A0A9X2IU61"/>
<sequence length="72" mass="7310">MTDGGPSTASTGEIAGGVVIAVAVVLLLVSAFAYGAGTEIAFFPLLAAFALGITGLGIHLAFREARFRRDGR</sequence>
<name>A0A9X2IU61_9MICO</name>
<gene>
    <name evidence="2" type="ORF">NB037_18665</name>
</gene>
<reference evidence="2" key="1">
    <citation type="submission" date="2022-06" db="EMBL/GenBank/DDBJ databases">
        <title>Whole genome shotgun sequencing (WGS) of Rathayibacter sp. ZW T2_19, isolated from stored onions (Allium cepa).</title>
        <authorList>
            <person name="Stoll D.A."/>
            <person name="Huch M."/>
        </authorList>
    </citation>
    <scope>NUCLEOTIDE SEQUENCE</scope>
    <source>
        <strain evidence="2">ZW T2_19</strain>
    </source>
</reference>
<proteinExistence type="predicted"/>
<dbReference type="RefSeq" id="WP_251948447.1">
    <property type="nucleotide sequence ID" value="NZ_JAMRYM010000158.1"/>
</dbReference>
<evidence type="ECO:0000256" key="1">
    <source>
        <dbReference type="SAM" id="Phobius"/>
    </source>
</evidence>
<dbReference type="EMBL" id="JAMRYM010000158">
    <property type="protein sequence ID" value="MCM6764441.1"/>
    <property type="molecule type" value="Genomic_DNA"/>
</dbReference>
<feature type="transmembrane region" description="Helical" evidence="1">
    <location>
        <begin position="12"/>
        <end position="34"/>
    </location>
</feature>
<evidence type="ECO:0000313" key="2">
    <source>
        <dbReference type="EMBL" id="MCM6764441.1"/>
    </source>
</evidence>
<accession>A0A9X2IU61</accession>